<comment type="subcellular location">
    <subcellularLocation>
        <location evidence="1">Cell membrane</location>
    </subcellularLocation>
</comment>
<sequence length="271" mass="30606">MNSRAGGPRPQLSIITAVRNGAGHLESCLESVATQESATIQHVVIDGGSTDGTVDILRRWSGKIDTWISEPDKGISDAMNKGLRLATGEWVLFLHADDELLAPDSISQVLQALDLIDARIAGFPIRYGQPGASRLLRPWGNASRLRFKTWLKHQGTFVKRSVFEDVGMHDETLRIAMDYDFFLRAWLKGVPIATFPSPVPTLMRDTGISSRTDWPSLRQRFAEERRIHAAHCHGLFWKLVYAVYWSTYPAYRRAALAARRAIPRYWVGHRR</sequence>
<dbReference type="PANTHER" id="PTHR43646:SF2">
    <property type="entry name" value="GLYCOSYLTRANSFERASE 2-LIKE DOMAIN-CONTAINING PROTEIN"/>
    <property type="match status" value="1"/>
</dbReference>
<comment type="caution">
    <text evidence="7">The sequence shown here is derived from an EMBL/GenBank/DDBJ whole genome shotgun (WGS) entry which is preliminary data.</text>
</comment>
<keyword evidence="5" id="KW-0472">Membrane</keyword>
<evidence type="ECO:0000313" key="7">
    <source>
        <dbReference type="EMBL" id="MFC3714908.1"/>
    </source>
</evidence>
<evidence type="ECO:0000313" key="8">
    <source>
        <dbReference type="Proteomes" id="UP001595705"/>
    </source>
</evidence>
<dbReference type="Gene3D" id="3.90.550.10">
    <property type="entry name" value="Spore Coat Polysaccharide Biosynthesis Protein SpsA, Chain A"/>
    <property type="match status" value="1"/>
</dbReference>
<dbReference type="EMBL" id="JBHRYA010000001">
    <property type="protein sequence ID" value="MFC3714908.1"/>
    <property type="molecule type" value="Genomic_DNA"/>
</dbReference>
<evidence type="ECO:0000256" key="4">
    <source>
        <dbReference type="ARBA" id="ARBA00022679"/>
    </source>
</evidence>
<dbReference type="PANTHER" id="PTHR43646">
    <property type="entry name" value="GLYCOSYLTRANSFERASE"/>
    <property type="match status" value="1"/>
</dbReference>
<protein>
    <submittedName>
        <fullName evidence="7">Glycosyltransferase family 2 protein</fullName>
        <ecNumber evidence="7">2.4.-.-</ecNumber>
    </submittedName>
</protein>
<dbReference type="CDD" id="cd06433">
    <property type="entry name" value="GT_2_WfgS_like"/>
    <property type="match status" value="1"/>
</dbReference>
<gene>
    <name evidence="7" type="ORF">ACFONC_01895</name>
</gene>
<dbReference type="GO" id="GO:0016757">
    <property type="term" value="F:glycosyltransferase activity"/>
    <property type="evidence" value="ECO:0007669"/>
    <property type="project" value="UniProtKB-KW"/>
</dbReference>
<dbReference type="RefSeq" id="WP_386741877.1">
    <property type="nucleotide sequence ID" value="NZ_JBHRYA010000001.1"/>
</dbReference>
<evidence type="ECO:0000256" key="1">
    <source>
        <dbReference type="ARBA" id="ARBA00004236"/>
    </source>
</evidence>
<accession>A0ABV7XIK4</accession>
<dbReference type="Proteomes" id="UP001595705">
    <property type="component" value="Unassembled WGS sequence"/>
</dbReference>
<dbReference type="Pfam" id="PF00535">
    <property type="entry name" value="Glycos_transf_2"/>
    <property type="match status" value="1"/>
</dbReference>
<evidence type="ECO:0000256" key="2">
    <source>
        <dbReference type="ARBA" id="ARBA00022475"/>
    </source>
</evidence>
<name>A0ABV7XIK4_9GAMM</name>
<dbReference type="InterPro" id="IPR029044">
    <property type="entry name" value="Nucleotide-diphossugar_trans"/>
</dbReference>
<organism evidence="7 8">
    <name type="scientific">Luteimonas soli</name>
    <dbReference type="NCBI Taxonomy" id="1648966"/>
    <lineage>
        <taxon>Bacteria</taxon>
        <taxon>Pseudomonadati</taxon>
        <taxon>Pseudomonadota</taxon>
        <taxon>Gammaproteobacteria</taxon>
        <taxon>Lysobacterales</taxon>
        <taxon>Lysobacteraceae</taxon>
        <taxon>Luteimonas</taxon>
    </lineage>
</organism>
<keyword evidence="2" id="KW-1003">Cell membrane</keyword>
<feature type="domain" description="Glycosyltransferase 2-like" evidence="6">
    <location>
        <begin position="13"/>
        <end position="141"/>
    </location>
</feature>
<proteinExistence type="predicted"/>
<reference evidence="8" key="1">
    <citation type="journal article" date="2019" name="Int. J. Syst. Evol. Microbiol.">
        <title>The Global Catalogue of Microorganisms (GCM) 10K type strain sequencing project: providing services to taxonomists for standard genome sequencing and annotation.</title>
        <authorList>
            <consortium name="The Broad Institute Genomics Platform"/>
            <consortium name="The Broad Institute Genome Sequencing Center for Infectious Disease"/>
            <person name="Wu L."/>
            <person name="Ma J."/>
        </authorList>
    </citation>
    <scope>NUCLEOTIDE SEQUENCE [LARGE SCALE GENOMIC DNA]</scope>
    <source>
        <strain evidence="8">KCTC 42441</strain>
    </source>
</reference>
<keyword evidence="3 7" id="KW-0328">Glycosyltransferase</keyword>
<dbReference type="EC" id="2.4.-.-" evidence="7"/>
<keyword evidence="4 7" id="KW-0808">Transferase</keyword>
<evidence type="ECO:0000259" key="6">
    <source>
        <dbReference type="Pfam" id="PF00535"/>
    </source>
</evidence>
<evidence type="ECO:0000256" key="5">
    <source>
        <dbReference type="ARBA" id="ARBA00023136"/>
    </source>
</evidence>
<dbReference type="SUPFAM" id="SSF53448">
    <property type="entry name" value="Nucleotide-diphospho-sugar transferases"/>
    <property type="match status" value="1"/>
</dbReference>
<keyword evidence="8" id="KW-1185">Reference proteome</keyword>
<dbReference type="InterPro" id="IPR001173">
    <property type="entry name" value="Glyco_trans_2-like"/>
</dbReference>
<evidence type="ECO:0000256" key="3">
    <source>
        <dbReference type="ARBA" id="ARBA00022676"/>
    </source>
</evidence>